<comment type="caution">
    <text evidence="1">The sequence shown here is derived from an EMBL/GenBank/DDBJ whole genome shotgun (WGS) entry which is preliminary data.</text>
</comment>
<reference evidence="1 2" key="1">
    <citation type="journal article" date="2015" name="Genome Announc.">
        <title>Expanding the biotechnology potential of lactobacilli through comparative genomics of 213 strains and associated genera.</title>
        <authorList>
            <person name="Sun Z."/>
            <person name="Harris H.M."/>
            <person name="McCann A."/>
            <person name="Guo C."/>
            <person name="Argimon S."/>
            <person name="Zhang W."/>
            <person name="Yang X."/>
            <person name="Jeffery I.B."/>
            <person name="Cooney J.C."/>
            <person name="Kagawa T.F."/>
            <person name="Liu W."/>
            <person name="Song Y."/>
            <person name="Salvetti E."/>
            <person name="Wrobel A."/>
            <person name="Rasinkangas P."/>
            <person name="Parkhill J."/>
            <person name="Rea M.C."/>
            <person name="O'Sullivan O."/>
            <person name="Ritari J."/>
            <person name="Douillard F.P."/>
            <person name="Paul Ross R."/>
            <person name="Yang R."/>
            <person name="Briner A.E."/>
            <person name="Felis G.E."/>
            <person name="de Vos W.M."/>
            <person name="Barrangou R."/>
            <person name="Klaenhammer T.R."/>
            <person name="Caufield P.W."/>
            <person name="Cui Y."/>
            <person name="Zhang H."/>
            <person name="O'Toole P.W."/>
        </authorList>
    </citation>
    <scope>NUCLEOTIDE SEQUENCE [LARGE SCALE GENOMIC DNA]</scope>
    <source>
        <strain evidence="1 2">DSM 19117</strain>
    </source>
</reference>
<evidence type="ECO:0000313" key="2">
    <source>
        <dbReference type="Proteomes" id="UP000051162"/>
    </source>
</evidence>
<gene>
    <name evidence="1" type="ORF">FD30_GL001505</name>
</gene>
<dbReference type="EMBL" id="AZDT01000003">
    <property type="protein sequence ID" value="KRK77836.1"/>
    <property type="molecule type" value="Genomic_DNA"/>
</dbReference>
<keyword evidence="2" id="KW-1185">Reference proteome</keyword>
<dbReference type="InterPro" id="IPR045633">
    <property type="entry name" value="DUF6414"/>
</dbReference>
<organism evidence="1 2">
    <name type="scientific">Levilactobacillus namurensis DSM 19117</name>
    <dbReference type="NCBI Taxonomy" id="1423773"/>
    <lineage>
        <taxon>Bacteria</taxon>
        <taxon>Bacillati</taxon>
        <taxon>Bacillota</taxon>
        <taxon>Bacilli</taxon>
        <taxon>Lactobacillales</taxon>
        <taxon>Lactobacillaceae</taxon>
        <taxon>Levilactobacillus</taxon>
    </lineage>
</organism>
<dbReference type="RefSeq" id="WP_054719984.1">
    <property type="nucleotide sequence ID" value="NZ_AZDT01000003.1"/>
</dbReference>
<name>A0A0R1K3K5_9LACO</name>
<dbReference type="Pfam" id="PF19952">
    <property type="entry name" value="DUF6414"/>
    <property type="match status" value="1"/>
</dbReference>
<dbReference type="GeneID" id="84783028"/>
<dbReference type="OrthoDB" id="3196366at2"/>
<dbReference type="PATRIC" id="fig|1423773.3.peg.1547"/>
<protein>
    <submittedName>
        <fullName evidence="1">Uncharacterized protein</fullName>
    </submittedName>
</protein>
<dbReference type="Proteomes" id="UP000051162">
    <property type="component" value="Unassembled WGS sequence"/>
</dbReference>
<sequence length="277" mass="30677">MKKSLPRKIIYFDETSAVDLLQVRQKGHLTRTEETIRSMTGKIGADADIKAQLDEDVGVNKLVSHISGLSAGINSMMGANGSLNGSKIARTVIENSLLYDFLESAESKRGTPLLDIKEDYALSIPKDSMTYFATIAPLTEMMEGHQQLDNPDITMAISKMNSGIRNSKGYYEVVGEKTDSKFGKSITTQKVFRFNIDAFKNNYRIQDLPKMNLVLYAIHVGTTKLSQLDFETEFNLDSQQSEVGFSGLAKQAQSHQDADSNDEKSLDVFDVVLAGVR</sequence>
<accession>A0A0R1K3K5</accession>
<evidence type="ECO:0000313" key="1">
    <source>
        <dbReference type="EMBL" id="KRK77836.1"/>
    </source>
</evidence>
<dbReference type="AlphaFoldDB" id="A0A0R1K3K5"/>
<proteinExistence type="predicted"/>